<evidence type="ECO:0000313" key="11">
    <source>
        <dbReference type="EMBL" id="EZG46461.1"/>
    </source>
</evidence>
<evidence type="ECO:0000256" key="8">
    <source>
        <dbReference type="ARBA" id="ARBA00023136"/>
    </source>
</evidence>
<dbReference type="GO" id="GO:0005774">
    <property type="term" value="C:vacuolar membrane"/>
    <property type="evidence" value="ECO:0007669"/>
    <property type="project" value="UniProtKB-ARBA"/>
</dbReference>
<evidence type="ECO:0000256" key="5">
    <source>
        <dbReference type="ARBA" id="ARBA00022837"/>
    </source>
</evidence>
<gene>
    <name evidence="11" type="ORF">GNI_133870</name>
</gene>
<dbReference type="InterPro" id="IPR004837">
    <property type="entry name" value="NaCa_Exmemb"/>
</dbReference>
<keyword evidence="4 9" id="KW-0812">Transmembrane</keyword>
<keyword evidence="9" id="KW-0050">Antiport</keyword>
<dbReference type="PANTHER" id="PTHR31503">
    <property type="entry name" value="VACUOLAR CALCIUM ION TRANSPORTER"/>
    <property type="match status" value="1"/>
</dbReference>
<dbReference type="Pfam" id="PF01699">
    <property type="entry name" value="Na_Ca_ex"/>
    <property type="match status" value="2"/>
</dbReference>
<organism evidence="11 12">
    <name type="scientific">Gregarina niphandrodes</name>
    <name type="common">Septate eugregarine</name>
    <dbReference type="NCBI Taxonomy" id="110365"/>
    <lineage>
        <taxon>Eukaryota</taxon>
        <taxon>Sar</taxon>
        <taxon>Alveolata</taxon>
        <taxon>Apicomplexa</taxon>
        <taxon>Conoidasida</taxon>
        <taxon>Gregarinasina</taxon>
        <taxon>Eugregarinorida</taxon>
        <taxon>Gregarinidae</taxon>
        <taxon>Gregarina</taxon>
    </lineage>
</organism>
<dbReference type="GO" id="GO:0015369">
    <property type="term" value="F:calcium:proton antiporter activity"/>
    <property type="evidence" value="ECO:0007669"/>
    <property type="project" value="UniProtKB-UniRule"/>
</dbReference>
<feature type="transmembrane region" description="Helical" evidence="9">
    <location>
        <begin position="235"/>
        <end position="254"/>
    </location>
</feature>
<evidence type="ECO:0000313" key="12">
    <source>
        <dbReference type="Proteomes" id="UP000019763"/>
    </source>
</evidence>
<keyword evidence="12" id="KW-1185">Reference proteome</keyword>
<sequence>MVMHKIRAASYLRRTISEPYSSRRLSTVMNQIPESKLYPNGGMHESLINDSSKMIPEADGPIYTAYTDWLGVKDLMASKLNVLLIFCPLGLIAASRWGALYTFWFNFIALIPLAAILGQSTEELALHTGDLIGGLLNATFGNAVEMILTIQSLREGLLTVVQGTLLGSILSNLLLVLGMSFLAGGLFHHIQTFNRQGASCSTSMLMLACLAFILPTTLRDAHPEDTGTVLEVSRFTAVLVGFTYFLYLFFQLYTHLNLFKQEQREDAASLMAESVDGVAVEDVVGDDWPTMSWPTCVLLLLTSTVLVALQSEALVSSIEGVCASGRLSKSFIGIILLPIVGNAAEHATAVTVAIKNKPDLVMGVAVGSSTQIAMFMVPFAVIAGWVMDVPMTLAFDNIAVVVLVISILITIGVVQDGESNWLEGAMLMVAYAIIAGVYWFNADE</sequence>
<dbReference type="VEuPathDB" id="CryptoDB:GNI_133870"/>
<keyword evidence="7 9" id="KW-0406">Ion transport</keyword>
<feature type="transmembrane region" description="Helical" evidence="9">
    <location>
        <begin position="360"/>
        <end position="387"/>
    </location>
</feature>
<dbReference type="GeneID" id="22914723"/>
<dbReference type="RefSeq" id="XP_011132301.1">
    <property type="nucleotide sequence ID" value="XM_011133999.1"/>
</dbReference>
<keyword evidence="2 9" id="KW-0813">Transport</keyword>
<dbReference type="GO" id="GO:0006874">
    <property type="term" value="P:intracellular calcium ion homeostasis"/>
    <property type="evidence" value="ECO:0007669"/>
    <property type="project" value="TreeGrafter"/>
</dbReference>
<name>A0A023B128_GRENI</name>
<reference evidence="11" key="1">
    <citation type="submission" date="2013-12" db="EMBL/GenBank/DDBJ databases">
        <authorList>
            <person name="Omoto C.K."/>
            <person name="Sibley D."/>
            <person name="Venepally P."/>
            <person name="Hadjithomas M."/>
            <person name="Karamycheva S."/>
            <person name="Brunk B."/>
            <person name="Roos D."/>
            <person name="Caler E."/>
            <person name="Lorenzi H."/>
        </authorList>
    </citation>
    <scope>NUCLEOTIDE SEQUENCE</scope>
</reference>
<evidence type="ECO:0000256" key="3">
    <source>
        <dbReference type="ARBA" id="ARBA00022568"/>
    </source>
</evidence>
<dbReference type="PANTHER" id="PTHR31503:SF22">
    <property type="entry name" value="VACUOLAR CALCIUM ION TRANSPORTER"/>
    <property type="match status" value="1"/>
</dbReference>
<dbReference type="OMA" id="AVMITCN"/>
<feature type="domain" description="Sodium/calcium exchanger membrane region" evidence="10">
    <location>
        <begin position="100"/>
        <end position="252"/>
    </location>
</feature>
<accession>A0A023B128</accession>
<evidence type="ECO:0000256" key="6">
    <source>
        <dbReference type="ARBA" id="ARBA00022989"/>
    </source>
</evidence>
<keyword evidence="6 9" id="KW-1133">Transmembrane helix</keyword>
<proteinExistence type="inferred from homology"/>
<dbReference type="NCBIfam" id="TIGR00378">
    <property type="entry name" value="cax"/>
    <property type="match status" value="1"/>
</dbReference>
<evidence type="ECO:0000256" key="1">
    <source>
        <dbReference type="ARBA" id="ARBA00004127"/>
    </source>
</evidence>
<dbReference type="GO" id="GO:0012505">
    <property type="term" value="C:endomembrane system"/>
    <property type="evidence" value="ECO:0007669"/>
    <property type="project" value="UniProtKB-SubCell"/>
</dbReference>
<dbReference type="Proteomes" id="UP000019763">
    <property type="component" value="Unassembled WGS sequence"/>
</dbReference>
<dbReference type="OrthoDB" id="1699231at2759"/>
<dbReference type="InterPro" id="IPR044880">
    <property type="entry name" value="NCX_ion-bd_dom_sf"/>
</dbReference>
<dbReference type="Gene3D" id="1.20.1420.30">
    <property type="entry name" value="NCX, central ion-binding region"/>
    <property type="match status" value="1"/>
</dbReference>
<dbReference type="NCBIfam" id="TIGR00846">
    <property type="entry name" value="caca2"/>
    <property type="match status" value="1"/>
</dbReference>
<feature type="transmembrane region" description="Helical" evidence="9">
    <location>
        <begin position="421"/>
        <end position="440"/>
    </location>
</feature>
<comment type="caution">
    <text evidence="11">The sequence shown here is derived from an EMBL/GenBank/DDBJ whole genome shotgun (WGS) entry which is preliminary data.</text>
</comment>
<dbReference type="InterPro" id="IPR004798">
    <property type="entry name" value="CAX-like"/>
</dbReference>
<keyword evidence="3 9" id="KW-0109">Calcium transport</keyword>
<feature type="transmembrane region" description="Helical" evidence="9">
    <location>
        <begin position="393"/>
        <end position="414"/>
    </location>
</feature>
<comment type="subcellular location">
    <subcellularLocation>
        <location evidence="1">Endomembrane system</location>
        <topology evidence="1">Multi-pass membrane protein</topology>
    </subcellularLocation>
</comment>
<feature type="transmembrane region" description="Helical" evidence="9">
    <location>
        <begin position="198"/>
        <end position="215"/>
    </location>
</feature>
<evidence type="ECO:0000256" key="7">
    <source>
        <dbReference type="ARBA" id="ARBA00023065"/>
    </source>
</evidence>
<evidence type="ECO:0000256" key="9">
    <source>
        <dbReference type="RuleBase" id="RU365028"/>
    </source>
</evidence>
<evidence type="ECO:0000256" key="4">
    <source>
        <dbReference type="ARBA" id="ARBA00022692"/>
    </source>
</evidence>
<feature type="domain" description="Sodium/calcium exchanger membrane region" evidence="10">
    <location>
        <begin position="297"/>
        <end position="436"/>
    </location>
</feature>
<feature type="transmembrane region" description="Helical" evidence="9">
    <location>
        <begin position="165"/>
        <end position="186"/>
    </location>
</feature>
<feature type="transmembrane region" description="Helical" evidence="9">
    <location>
        <begin position="103"/>
        <end position="119"/>
    </location>
</feature>
<comment type="similarity">
    <text evidence="9">Belongs to the Ca(2+):cation antiporter (CaCA) (TC 2.A.19) family.</text>
</comment>
<keyword evidence="5 9" id="KW-0106">Calcium</keyword>
<dbReference type="EMBL" id="AFNH02000994">
    <property type="protein sequence ID" value="EZG46461.1"/>
    <property type="molecule type" value="Genomic_DNA"/>
</dbReference>
<keyword evidence="8 9" id="KW-0472">Membrane</keyword>
<dbReference type="InterPro" id="IPR004713">
    <property type="entry name" value="CaH_exchang"/>
</dbReference>
<comment type="caution">
    <text evidence="9">Lacks conserved residue(s) required for the propagation of feature annotation.</text>
</comment>
<dbReference type="eggNOG" id="KOG1397">
    <property type="taxonomic scope" value="Eukaryota"/>
</dbReference>
<dbReference type="AlphaFoldDB" id="A0A023B128"/>
<evidence type="ECO:0000259" key="10">
    <source>
        <dbReference type="Pfam" id="PF01699"/>
    </source>
</evidence>
<feature type="transmembrane region" description="Helical" evidence="9">
    <location>
        <begin position="80"/>
        <end position="97"/>
    </location>
</feature>
<feature type="transmembrane region" description="Helical" evidence="9">
    <location>
        <begin position="131"/>
        <end position="153"/>
    </location>
</feature>
<evidence type="ECO:0000256" key="2">
    <source>
        <dbReference type="ARBA" id="ARBA00022448"/>
    </source>
</evidence>
<protein>
    <submittedName>
        <fullName evidence="11">Calcium/proton exchanger</fullName>
    </submittedName>
</protein>